<dbReference type="eggNOG" id="ENOG502RZA9">
    <property type="taxonomic scope" value="Eukaryota"/>
</dbReference>
<evidence type="ECO:0008006" key="6">
    <source>
        <dbReference type="Google" id="ProtNLM"/>
    </source>
</evidence>
<feature type="region of interest" description="Disordered" evidence="2">
    <location>
        <begin position="1"/>
        <end position="34"/>
    </location>
</feature>
<sequence>MKTKPMSREQDVAAKQSVRRHRSHNKAVQPPPLCSRSDWLAPSRANLRKTTRALHQRLYLIDKQVQSPLHQTFAVVGSTGNVYPVSIKAVPSCTCPDFLKGNLCKHILFVWLKCLRLPASSPHELQKALLTTELREIFEAATKVEPTLAVIATETIVDRYRAATAKLAAGSDDESDGVQQKPLEDSDCPVCFEALADGRPVVWCKEQCGNNIHAECFTQWEKSRRALVAQLTCMYCRSPWPVADGMTSLRGDEGYVNVATATNLSRHRGWSCPFNVR</sequence>
<feature type="compositionally biased region" description="Basic and acidic residues" evidence="2">
    <location>
        <begin position="1"/>
        <end position="12"/>
    </location>
</feature>
<dbReference type="VEuPathDB" id="FungiDB:H310_02904"/>
<dbReference type="GO" id="GO:0008270">
    <property type="term" value="F:zinc ion binding"/>
    <property type="evidence" value="ECO:0007669"/>
    <property type="project" value="UniProtKB-KW"/>
</dbReference>
<reference evidence="5" key="1">
    <citation type="submission" date="2013-12" db="EMBL/GenBank/DDBJ databases">
        <title>The Genome Sequence of Aphanomyces invadans NJM9701.</title>
        <authorList>
            <consortium name="The Broad Institute Genomics Platform"/>
            <person name="Russ C."/>
            <person name="Tyler B."/>
            <person name="van West P."/>
            <person name="Dieguez-Uribeondo J."/>
            <person name="Young S.K."/>
            <person name="Zeng Q."/>
            <person name="Gargeya S."/>
            <person name="Fitzgerald M."/>
            <person name="Abouelleil A."/>
            <person name="Alvarado L."/>
            <person name="Chapman S.B."/>
            <person name="Gainer-Dewar J."/>
            <person name="Goldberg J."/>
            <person name="Griggs A."/>
            <person name="Gujja S."/>
            <person name="Hansen M."/>
            <person name="Howarth C."/>
            <person name="Imamovic A."/>
            <person name="Ireland A."/>
            <person name="Larimer J."/>
            <person name="McCowan C."/>
            <person name="Murphy C."/>
            <person name="Pearson M."/>
            <person name="Poon T.W."/>
            <person name="Priest M."/>
            <person name="Roberts A."/>
            <person name="Saif S."/>
            <person name="Shea T."/>
            <person name="Sykes S."/>
            <person name="Wortman J."/>
            <person name="Nusbaum C."/>
            <person name="Birren B."/>
        </authorList>
    </citation>
    <scope>NUCLEOTIDE SEQUENCE [LARGE SCALE GENOMIC DNA]</scope>
    <source>
        <strain evidence="5">NJM9701</strain>
    </source>
</reference>
<accession>A0A024UKA6</accession>
<dbReference type="AlphaFoldDB" id="A0A024UKA6"/>
<dbReference type="CDD" id="cd16494">
    <property type="entry name" value="RING-CH-C4HC3_ZSWM2"/>
    <property type="match status" value="1"/>
</dbReference>
<name>A0A024UKA6_9STRA</name>
<dbReference type="GO" id="GO:0061630">
    <property type="term" value="F:ubiquitin protein ligase activity"/>
    <property type="evidence" value="ECO:0007669"/>
    <property type="project" value="InterPro"/>
</dbReference>
<dbReference type="EMBL" id="KI913955">
    <property type="protein sequence ID" value="ETW06739.1"/>
    <property type="molecule type" value="Genomic_DNA"/>
</dbReference>
<evidence type="ECO:0000313" key="5">
    <source>
        <dbReference type="EMBL" id="ETW06739.1"/>
    </source>
</evidence>
<feature type="domain" description="RING-type" evidence="3">
    <location>
        <begin position="188"/>
        <end position="237"/>
    </location>
</feature>
<dbReference type="PANTHER" id="PTHR21540:SF0">
    <property type="entry name" value="PHD FAMILY PROTEIN"/>
    <property type="match status" value="1"/>
</dbReference>
<dbReference type="InterPro" id="IPR007527">
    <property type="entry name" value="Znf_SWIM"/>
</dbReference>
<feature type="domain" description="SWIM-type" evidence="4">
    <location>
        <begin position="83"/>
        <end position="115"/>
    </location>
</feature>
<dbReference type="PROSITE" id="PS50089">
    <property type="entry name" value="ZF_RING_2"/>
    <property type="match status" value="1"/>
</dbReference>
<dbReference type="InterPro" id="IPR001841">
    <property type="entry name" value="Znf_RING"/>
</dbReference>
<dbReference type="InterPro" id="IPR013083">
    <property type="entry name" value="Znf_RING/FYVE/PHD"/>
</dbReference>
<evidence type="ECO:0000256" key="1">
    <source>
        <dbReference type="PROSITE-ProRule" id="PRU00175"/>
    </source>
</evidence>
<dbReference type="GeneID" id="20079954"/>
<dbReference type="SUPFAM" id="SSF57850">
    <property type="entry name" value="RING/U-box"/>
    <property type="match status" value="1"/>
</dbReference>
<dbReference type="PANTHER" id="PTHR21540">
    <property type="entry name" value="RING FINGER AND SWIM DOMAIN-CONTAINING PROTEIN 2"/>
    <property type="match status" value="1"/>
</dbReference>
<keyword evidence="1" id="KW-0862">Zinc</keyword>
<dbReference type="Gene3D" id="3.30.40.10">
    <property type="entry name" value="Zinc/RING finger domain, C3HC4 (zinc finger)"/>
    <property type="match status" value="1"/>
</dbReference>
<dbReference type="RefSeq" id="XP_008864814.1">
    <property type="nucleotide sequence ID" value="XM_008866592.1"/>
</dbReference>
<evidence type="ECO:0000259" key="4">
    <source>
        <dbReference type="PROSITE" id="PS50966"/>
    </source>
</evidence>
<dbReference type="Pfam" id="PF04434">
    <property type="entry name" value="SWIM"/>
    <property type="match status" value="1"/>
</dbReference>
<dbReference type="InterPro" id="IPR039903">
    <property type="entry name" value="Zswim2"/>
</dbReference>
<organism evidence="5">
    <name type="scientific">Aphanomyces invadans</name>
    <dbReference type="NCBI Taxonomy" id="157072"/>
    <lineage>
        <taxon>Eukaryota</taxon>
        <taxon>Sar</taxon>
        <taxon>Stramenopiles</taxon>
        <taxon>Oomycota</taxon>
        <taxon>Saprolegniomycetes</taxon>
        <taxon>Saprolegniales</taxon>
        <taxon>Verrucalvaceae</taxon>
        <taxon>Aphanomyces</taxon>
    </lineage>
</organism>
<keyword evidence="1" id="KW-0863">Zinc-finger</keyword>
<dbReference type="OrthoDB" id="79454at2759"/>
<dbReference type="PROSITE" id="PS50966">
    <property type="entry name" value="ZF_SWIM"/>
    <property type="match status" value="1"/>
</dbReference>
<gene>
    <name evidence="5" type="ORF">H310_02904</name>
</gene>
<evidence type="ECO:0000259" key="3">
    <source>
        <dbReference type="PROSITE" id="PS50089"/>
    </source>
</evidence>
<keyword evidence="1" id="KW-0479">Metal-binding</keyword>
<proteinExistence type="predicted"/>
<dbReference type="STRING" id="157072.A0A024UKA6"/>
<evidence type="ECO:0000256" key="2">
    <source>
        <dbReference type="SAM" id="MobiDB-lite"/>
    </source>
</evidence>
<protein>
    <recommendedName>
        <fullName evidence="6">SWIM-type domain-containing protein</fullName>
    </recommendedName>
</protein>